<keyword evidence="16" id="KW-1015">Disulfide bond</keyword>
<evidence type="ECO:0000256" key="15">
    <source>
        <dbReference type="ARBA" id="ARBA00023136"/>
    </source>
</evidence>
<feature type="region of interest" description="Disordered" evidence="21">
    <location>
        <begin position="414"/>
        <end position="439"/>
    </location>
</feature>
<keyword evidence="13" id="KW-0391">Immunity</keyword>
<keyword evidence="18" id="KW-0395">Inflammatory response</keyword>
<keyword evidence="22" id="KW-1185">Reference proteome</keyword>
<dbReference type="GO" id="GO:0071222">
    <property type="term" value="P:cellular response to lipopolysaccharide"/>
    <property type="evidence" value="ECO:0007669"/>
    <property type="project" value="TreeGrafter"/>
</dbReference>
<evidence type="ECO:0000256" key="1">
    <source>
        <dbReference type="ARBA" id="ARBA00004285"/>
    </source>
</evidence>
<dbReference type="GO" id="GO:0005576">
    <property type="term" value="C:extracellular region"/>
    <property type="evidence" value="ECO:0007669"/>
    <property type="project" value="UniProtKB-SubCell"/>
</dbReference>
<keyword evidence="19" id="KW-0449">Lipoprotein</keyword>
<dbReference type="GO" id="GO:0045087">
    <property type="term" value="P:innate immune response"/>
    <property type="evidence" value="ECO:0007669"/>
    <property type="project" value="UniProtKB-KW"/>
</dbReference>
<evidence type="ECO:0000256" key="14">
    <source>
        <dbReference type="ARBA" id="ARBA00023034"/>
    </source>
</evidence>
<evidence type="ECO:0000256" key="19">
    <source>
        <dbReference type="ARBA" id="ARBA00023288"/>
    </source>
</evidence>
<keyword evidence="7" id="KW-0964">Secreted</keyword>
<reference evidence="23" key="1">
    <citation type="submission" date="2025-08" db="UniProtKB">
        <authorList>
            <consortium name="RefSeq"/>
        </authorList>
    </citation>
    <scope>IDENTIFICATION</scope>
    <source>
        <tissue evidence="23">Whole blood</tissue>
    </source>
</reference>
<name>A0A384C5L2_URSMA</name>
<dbReference type="InterPro" id="IPR016337">
    <property type="entry name" value="Monocyte_diff_Ag_CD14"/>
</dbReference>
<evidence type="ECO:0000256" key="7">
    <source>
        <dbReference type="ARBA" id="ARBA00022525"/>
    </source>
</evidence>
<dbReference type="PANTHER" id="PTHR10630">
    <property type="entry name" value="MONOCYTE DIFFERENTIATION ANTIGEN CD14"/>
    <property type="match status" value="1"/>
</dbReference>
<dbReference type="OrthoDB" id="676979at2759"/>
<evidence type="ECO:0000256" key="13">
    <source>
        <dbReference type="ARBA" id="ARBA00022859"/>
    </source>
</evidence>
<evidence type="ECO:0000256" key="5">
    <source>
        <dbReference type="ARBA" id="ARBA00020237"/>
    </source>
</evidence>
<evidence type="ECO:0000256" key="3">
    <source>
        <dbReference type="ARBA" id="ARBA00004609"/>
    </source>
</evidence>
<organism evidence="22 23">
    <name type="scientific">Ursus maritimus</name>
    <name type="common">Polar bear</name>
    <name type="synonym">Thalarctos maritimus</name>
    <dbReference type="NCBI Taxonomy" id="29073"/>
    <lineage>
        <taxon>Eukaryota</taxon>
        <taxon>Metazoa</taxon>
        <taxon>Chordata</taxon>
        <taxon>Craniata</taxon>
        <taxon>Vertebrata</taxon>
        <taxon>Euteleostomi</taxon>
        <taxon>Mammalia</taxon>
        <taxon>Eutheria</taxon>
        <taxon>Laurasiatheria</taxon>
        <taxon>Carnivora</taxon>
        <taxon>Caniformia</taxon>
        <taxon>Ursidae</taxon>
        <taxon>Ursus</taxon>
    </lineage>
</organism>
<evidence type="ECO:0000256" key="12">
    <source>
        <dbReference type="ARBA" id="ARBA00022737"/>
    </source>
</evidence>
<evidence type="ECO:0000256" key="4">
    <source>
        <dbReference type="ARBA" id="ARBA00004613"/>
    </source>
</evidence>
<dbReference type="GO" id="GO:0046696">
    <property type="term" value="C:lipopolysaccharide receptor complex"/>
    <property type="evidence" value="ECO:0007669"/>
    <property type="project" value="TreeGrafter"/>
</dbReference>
<keyword evidence="8" id="KW-0399">Innate immunity</keyword>
<evidence type="ECO:0000256" key="2">
    <source>
        <dbReference type="ARBA" id="ARBA00004555"/>
    </source>
</evidence>
<dbReference type="FunFam" id="3.80.10.10:FF:000244">
    <property type="entry name" value="Monocyte differentiation antigen CD14"/>
    <property type="match status" value="1"/>
</dbReference>
<evidence type="ECO:0000256" key="16">
    <source>
        <dbReference type="ARBA" id="ARBA00023157"/>
    </source>
</evidence>
<keyword evidence="14" id="KW-0333">Golgi apparatus</keyword>
<dbReference type="GO" id="GO:0001819">
    <property type="term" value="P:positive regulation of cytokine production"/>
    <property type="evidence" value="ECO:0007669"/>
    <property type="project" value="TreeGrafter"/>
</dbReference>
<comment type="subcellular location">
    <subcellularLocation>
        <location evidence="3">Cell membrane</location>
        <topology evidence="3">Lipid-anchor</topology>
        <topology evidence="3">GPI-anchor</topology>
    </subcellularLocation>
    <subcellularLocation>
        <location evidence="2">Golgi apparatus</location>
    </subcellularLocation>
    <subcellularLocation>
        <location evidence="1">Membrane raft</location>
    </subcellularLocation>
    <subcellularLocation>
        <location evidence="4">Secreted</location>
    </subcellularLocation>
</comment>
<keyword evidence="6" id="KW-1003">Cell membrane</keyword>
<sequence>MPYKILPVTVLATSFIAKLPGRVLTAWNSWVAERWGSYQGSQRKEQSDIPGLHKLSGRQRGQIRVWSLQTSGCGCAGRKPEPSLSPPGRRGSEHQTTMVRAPCLLLLLLLPVLCVSEIALEPCEVDDDDFRCFCNFTDPQPEWSSAFQCISAVEVEIHGGGRSLEQFLKGADTDPKEYADMVKALRVRRLTVASAQVPAVLVGAFLRALGYSRLKELTLQDLEVTGAAPPPPLDATGPALSTLILRNVSWATGVAWLTELHQWLKPGLKVLHIAQAHPLAFACAQLRTFPALTTLDLSDNPRLGEHGLTAALCPHKFPALRALVLRNAGIETPNGVCLAMAVAGVQPQHLDLSRNSLRVTAPGAPGCVWPSTLNSLNLSFAGLEQVPKGLPARLSVLDLRCNRLNREPRPEELPKVSNLTLDGNPFLDPEAPNYQEDPTKSGVVPACAHSALAVGMSGTFAVLQRVGGFV</sequence>
<dbReference type="CTD" id="929"/>
<evidence type="ECO:0000256" key="6">
    <source>
        <dbReference type="ARBA" id="ARBA00022475"/>
    </source>
</evidence>
<dbReference type="GO" id="GO:0045121">
    <property type="term" value="C:membrane raft"/>
    <property type="evidence" value="ECO:0007669"/>
    <property type="project" value="UniProtKB-SubCell"/>
</dbReference>
<evidence type="ECO:0000256" key="18">
    <source>
        <dbReference type="ARBA" id="ARBA00023198"/>
    </source>
</evidence>
<dbReference type="GO" id="GO:0006954">
    <property type="term" value="P:inflammatory response"/>
    <property type="evidence" value="ECO:0007669"/>
    <property type="project" value="UniProtKB-KW"/>
</dbReference>
<dbReference type="GeneID" id="103663749"/>
<dbReference type="GO" id="GO:0034142">
    <property type="term" value="P:toll-like receptor 4 signaling pathway"/>
    <property type="evidence" value="ECO:0007669"/>
    <property type="project" value="TreeGrafter"/>
</dbReference>
<keyword evidence="10" id="KW-0336">GPI-anchor</keyword>
<keyword evidence="17" id="KW-0325">Glycoprotein</keyword>
<evidence type="ECO:0000256" key="11">
    <source>
        <dbReference type="ARBA" id="ARBA00022729"/>
    </source>
</evidence>
<accession>A0A384C5L2</accession>
<evidence type="ECO:0000256" key="17">
    <source>
        <dbReference type="ARBA" id="ARBA00023180"/>
    </source>
</evidence>
<dbReference type="AlphaFoldDB" id="A0A384C5L2"/>
<evidence type="ECO:0000256" key="9">
    <source>
        <dbReference type="ARBA" id="ARBA00022614"/>
    </source>
</evidence>
<dbReference type="PANTHER" id="PTHR10630:SF3">
    <property type="entry name" value="MONOCYTE DIFFERENTIATION ANTIGEN CD14"/>
    <property type="match status" value="1"/>
</dbReference>
<dbReference type="Proteomes" id="UP000261680">
    <property type="component" value="Unplaced"/>
</dbReference>
<dbReference type="SUPFAM" id="SSF52058">
    <property type="entry name" value="L domain-like"/>
    <property type="match status" value="1"/>
</dbReference>
<dbReference type="InterPro" id="IPR032675">
    <property type="entry name" value="LRR_dom_sf"/>
</dbReference>
<evidence type="ECO:0000313" key="22">
    <source>
        <dbReference type="Proteomes" id="UP000261680"/>
    </source>
</evidence>
<dbReference type="KEGG" id="umr:103663749"/>
<dbReference type="RefSeq" id="XP_008689729.1">
    <property type="nucleotide sequence ID" value="XM_008691507.2"/>
</dbReference>
<evidence type="ECO:0000256" key="10">
    <source>
        <dbReference type="ARBA" id="ARBA00022622"/>
    </source>
</evidence>
<dbReference type="GO" id="GO:0005794">
    <property type="term" value="C:Golgi apparatus"/>
    <property type="evidence" value="ECO:0007669"/>
    <property type="project" value="UniProtKB-SubCell"/>
</dbReference>
<evidence type="ECO:0000256" key="21">
    <source>
        <dbReference type="SAM" id="MobiDB-lite"/>
    </source>
</evidence>
<evidence type="ECO:0000256" key="8">
    <source>
        <dbReference type="ARBA" id="ARBA00022588"/>
    </source>
</evidence>
<dbReference type="Gene3D" id="3.80.10.10">
    <property type="entry name" value="Ribonuclease Inhibitor"/>
    <property type="match status" value="1"/>
</dbReference>
<gene>
    <name evidence="23" type="primary">CD14</name>
</gene>
<keyword evidence="9" id="KW-0433">Leucine-rich repeat</keyword>
<evidence type="ECO:0000256" key="20">
    <source>
        <dbReference type="ARBA" id="ARBA00031013"/>
    </source>
</evidence>
<dbReference type="GO" id="GO:0009897">
    <property type="term" value="C:external side of plasma membrane"/>
    <property type="evidence" value="ECO:0007669"/>
    <property type="project" value="TreeGrafter"/>
</dbReference>
<protein>
    <recommendedName>
        <fullName evidence="5">Monocyte differentiation antigen CD14</fullName>
    </recommendedName>
    <alternativeName>
        <fullName evidence="20">Myeloid cell-specific leucine-rich glycoprotein</fullName>
    </alternativeName>
</protein>
<evidence type="ECO:0000313" key="23">
    <source>
        <dbReference type="RefSeq" id="XP_008689729.1"/>
    </source>
</evidence>
<dbReference type="GO" id="GO:0001530">
    <property type="term" value="F:lipopolysaccharide binding"/>
    <property type="evidence" value="ECO:0007669"/>
    <property type="project" value="TreeGrafter"/>
</dbReference>
<keyword evidence="12" id="KW-0677">Repeat</keyword>
<feature type="region of interest" description="Disordered" evidence="21">
    <location>
        <begin position="74"/>
        <end position="93"/>
    </location>
</feature>
<keyword evidence="15" id="KW-0472">Membrane</keyword>
<proteinExistence type="predicted"/>
<keyword evidence="11" id="KW-0732">Signal</keyword>